<keyword evidence="3" id="KW-1185">Reference proteome</keyword>
<sequence length="299" mass="30388">MTGAGFDGVDLDLLADYIGGALIGTPDDERIGALVAEDPVWREAYQRLAPGMATVGTTLRDLPAEPMPGDLAARLDSLFVPAPGAVPDSTVTESDAVGEGVNPVPTKVVDLAEAKRERAAAARPRRRVRWAAPISVAAGVVIFAGFGLSRLSGNDASDSGAAESSADGSVPMIAMAPEILRSGFDYDAATLGRPPVGAGGSEAAQPGEASTKTDAFSTPRSALDRLLDPGVLADCLEAITRENAGGELSVSSVDYASYTGVPALVVRFTAVNGGWAWAVGADCGAPGGDADALQKVPVR</sequence>
<dbReference type="AlphaFoldDB" id="I0HJZ3"/>
<accession>I0HJZ3</accession>
<name>I0HJZ3_ACTM4</name>
<reference evidence="2 3" key="1">
    <citation type="submission" date="2012-02" db="EMBL/GenBank/DDBJ databases">
        <title>Complete genome sequence of Actinoplanes missouriensis 431 (= NBRC 102363).</title>
        <authorList>
            <person name="Ohnishi Y."/>
            <person name="Ishikawa J."/>
            <person name="Sekine M."/>
            <person name="Hosoyama A."/>
            <person name="Harada T."/>
            <person name="Narita H."/>
            <person name="Hata T."/>
            <person name="Konno Y."/>
            <person name="Tutikane K."/>
            <person name="Fujita N."/>
            <person name="Horinouchi S."/>
            <person name="Hayakawa M."/>
        </authorList>
    </citation>
    <scope>NUCLEOTIDE SEQUENCE [LARGE SCALE GENOMIC DNA]</scope>
    <source>
        <strain evidence="3">ATCC 14538 / DSM 43046 / CBS 188.64 / JCM 3121 / NBRC 102363 / NCIMB 12654 / NRRL B-3342 / UNCC 431</strain>
    </source>
</reference>
<dbReference type="STRING" id="512565.AMIS_81100"/>
<dbReference type="PATRIC" id="fig|512565.3.peg.8132"/>
<organism evidence="2 3">
    <name type="scientific">Actinoplanes missouriensis (strain ATCC 14538 / DSM 43046 / CBS 188.64 / JCM 3121 / NBRC 102363 / NCIMB 12654 / NRRL B-3342 / UNCC 431)</name>
    <dbReference type="NCBI Taxonomy" id="512565"/>
    <lineage>
        <taxon>Bacteria</taxon>
        <taxon>Bacillati</taxon>
        <taxon>Actinomycetota</taxon>
        <taxon>Actinomycetes</taxon>
        <taxon>Micromonosporales</taxon>
        <taxon>Micromonosporaceae</taxon>
        <taxon>Actinoplanes</taxon>
    </lineage>
</organism>
<protein>
    <submittedName>
        <fullName evidence="2">Uncharacterized protein</fullName>
    </submittedName>
</protein>
<dbReference type="EMBL" id="AP012319">
    <property type="protein sequence ID" value="BAL93330.1"/>
    <property type="molecule type" value="Genomic_DNA"/>
</dbReference>
<dbReference type="OrthoDB" id="3404896at2"/>
<feature type="compositionally biased region" description="Polar residues" evidence="1">
    <location>
        <begin position="208"/>
        <end position="218"/>
    </location>
</feature>
<dbReference type="Proteomes" id="UP000007882">
    <property type="component" value="Chromosome"/>
</dbReference>
<dbReference type="eggNOG" id="COG5662">
    <property type="taxonomic scope" value="Bacteria"/>
</dbReference>
<dbReference type="KEGG" id="ams:AMIS_81100"/>
<proteinExistence type="predicted"/>
<dbReference type="HOGENOM" id="CLU_836295_0_0_11"/>
<dbReference type="RefSeq" id="WP_014448211.1">
    <property type="nucleotide sequence ID" value="NC_017093.1"/>
</dbReference>
<evidence type="ECO:0000313" key="3">
    <source>
        <dbReference type="Proteomes" id="UP000007882"/>
    </source>
</evidence>
<evidence type="ECO:0000313" key="2">
    <source>
        <dbReference type="EMBL" id="BAL93330.1"/>
    </source>
</evidence>
<evidence type="ECO:0000256" key="1">
    <source>
        <dbReference type="SAM" id="MobiDB-lite"/>
    </source>
</evidence>
<gene>
    <name evidence="2" type="ordered locus">AMIS_81100</name>
</gene>
<feature type="region of interest" description="Disordered" evidence="1">
    <location>
        <begin position="195"/>
        <end position="218"/>
    </location>
</feature>